<dbReference type="EMBL" id="JACHFH010000022">
    <property type="protein sequence ID" value="MBB5336710.1"/>
    <property type="molecule type" value="Genomic_DNA"/>
</dbReference>
<protein>
    <submittedName>
        <fullName evidence="2">Serine kinase of HPr protein (Carbohydrate metabolism regulator)</fullName>
    </submittedName>
</protein>
<dbReference type="Proteomes" id="UP000559117">
    <property type="component" value="Unassembled WGS sequence"/>
</dbReference>
<dbReference type="InterPro" id="IPR012914">
    <property type="entry name" value="PucR_dom"/>
</dbReference>
<dbReference type="AlphaFoldDB" id="A0A840UKK8"/>
<accession>A0A840UKK8</accession>
<dbReference type="SUPFAM" id="SSF75138">
    <property type="entry name" value="HprK N-terminal domain-like"/>
    <property type="match status" value="1"/>
</dbReference>
<organism evidence="2 3">
    <name type="scientific">Pectinatus brassicae</name>
    <dbReference type="NCBI Taxonomy" id="862415"/>
    <lineage>
        <taxon>Bacteria</taxon>
        <taxon>Bacillati</taxon>
        <taxon>Bacillota</taxon>
        <taxon>Negativicutes</taxon>
        <taxon>Selenomonadales</taxon>
        <taxon>Selenomonadaceae</taxon>
        <taxon>Pectinatus</taxon>
    </lineage>
</organism>
<keyword evidence="3" id="KW-1185">Reference proteome</keyword>
<dbReference type="InterPro" id="IPR028979">
    <property type="entry name" value="Ser_kin/Pase_Hpr-like_N_sf"/>
</dbReference>
<dbReference type="RefSeq" id="WP_183861895.1">
    <property type="nucleotide sequence ID" value="NZ_JACHFH010000022.1"/>
</dbReference>
<gene>
    <name evidence="2" type="ORF">HNR32_001864</name>
</gene>
<evidence type="ECO:0000313" key="3">
    <source>
        <dbReference type="Proteomes" id="UP000559117"/>
    </source>
</evidence>
<keyword evidence="2" id="KW-0808">Transferase</keyword>
<sequence>MLYLNELLELPIFNHFCIIAGQKGLHREIRNVDILEYEWYNKNFNVFNKDDFVLTSLFFAKDEPQIIYESFKKLIKREVSAIAIKTVFYTELPPEVIKLADTYDIPLFLFADAYMEDIIINFNDLLKTKQQFLFLEEKITELIAPKKDLYNIENAAREINNSF</sequence>
<evidence type="ECO:0000259" key="1">
    <source>
        <dbReference type="Pfam" id="PF07905"/>
    </source>
</evidence>
<dbReference type="GO" id="GO:0016301">
    <property type="term" value="F:kinase activity"/>
    <property type="evidence" value="ECO:0007669"/>
    <property type="project" value="UniProtKB-KW"/>
</dbReference>
<comment type="caution">
    <text evidence="2">The sequence shown here is derived from an EMBL/GenBank/DDBJ whole genome shotgun (WGS) entry which is preliminary data.</text>
</comment>
<evidence type="ECO:0000313" key="2">
    <source>
        <dbReference type="EMBL" id="MBB5336710.1"/>
    </source>
</evidence>
<name>A0A840UKK8_9FIRM</name>
<dbReference type="Pfam" id="PF07905">
    <property type="entry name" value="PucR"/>
    <property type="match status" value="1"/>
</dbReference>
<keyword evidence="2" id="KW-0418">Kinase</keyword>
<feature type="domain" description="Purine catabolism PurC-like" evidence="1">
    <location>
        <begin position="6"/>
        <end position="119"/>
    </location>
</feature>
<reference evidence="2 3" key="1">
    <citation type="submission" date="2020-08" db="EMBL/GenBank/DDBJ databases">
        <title>Genomic Encyclopedia of Type Strains, Phase IV (KMG-IV): sequencing the most valuable type-strain genomes for metagenomic binning, comparative biology and taxonomic classification.</title>
        <authorList>
            <person name="Goeker M."/>
        </authorList>
    </citation>
    <scope>NUCLEOTIDE SEQUENCE [LARGE SCALE GENOMIC DNA]</scope>
    <source>
        <strain evidence="2 3">DSM 24661</strain>
    </source>
</reference>
<proteinExistence type="predicted"/>